<dbReference type="Gene3D" id="3.20.20.150">
    <property type="entry name" value="Divalent-metal-dependent TIM barrel enzymes"/>
    <property type="match status" value="1"/>
</dbReference>
<organism evidence="2 3">
    <name type="scientific">Aquirufa nivalisilvae</name>
    <dbReference type="NCBI Taxonomy" id="2516557"/>
    <lineage>
        <taxon>Bacteria</taxon>
        <taxon>Pseudomonadati</taxon>
        <taxon>Bacteroidota</taxon>
        <taxon>Cytophagia</taxon>
        <taxon>Cytophagales</taxon>
        <taxon>Flectobacillaceae</taxon>
        <taxon>Aquirufa</taxon>
    </lineage>
</organism>
<dbReference type="PROSITE" id="PS51318">
    <property type="entry name" value="TAT"/>
    <property type="match status" value="1"/>
</dbReference>
<dbReference type="AlphaFoldDB" id="A0A2S2DY24"/>
<feature type="domain" description="Xylose isomerase-like TIM barrel" evidence="1">
    <location>
        <begin position="68"/>
        <end position="314"/>
    </location>
</feature>
<dbReference type="Pfam" id="PF10518">
    <property type="entry name" value="TAT_signal"/>
    <property type="match status" value="1"/>
</dbReference>
<dbReference type="InterPro" id="IPR019546">
    <property type="entry name" value="TAT_signal_bac_arc"/>
</dbReference>
<evidence type="ECO:0000259" key="1">
    <source>
        <dbReference type="Pfam" id="PF01261"/>
    </source>
</evidence>
<dbReference type="PANTHER" id="PTHR12110:SF48">
    <property type="entry name" value="BLL3656 PROTEIN"/>
    <property type="match status" value="1"/>
</dbReference>
<name>A0A2S2DY24_9BACT</name>
<gene>
    <name evidence="2" type="primary">iolI</name>
    <name evidence="2" type="ORF">HME7025_02470</name>
</gene>
<dbReference type="InterPro" id="IPR050312">
    <property type="entry name" value="IolE/XylAMocC-like"/>
</dbReference>
<proteinExistence type="predicted"/>
<dbReference type="Pfam" id="PF01261">
    <property type="entry name" value="AP_endonuc_2"/>
    <property type="match status" value="1"/>
</dbReference>
<dbReference type="Proteomes" id="UP000245468">
    <property type="component" value="Chromosome"/>
</dbReference>
<dbReference type="KEGG" id="psez:HME7025_02470"/>
<dbReference type="InterPro" id="IPR013022">
    <property type="entry name" value="Xyl_isomerase-like_TIM-brl"/>
</dbReference>
<dbReference type="EMBL" id="CP029346">
    <property type="protein sequence ID" value="AWL10311.1"/>
    <property type="molecule type" value="Genomic_DNA"/>
</dbReference>
<accession>A0A2S2DY24</accession>
<dbReference type="InterPro" id="IPR006311">
    <property type="entry name" value="TAT_signal"/>
</dbReference>
<sequence>MNKLILSKLFTMKISRRDVLKASGATAGMALAPTFSQAQNIPSKNTFRLSLNLSTIMGQNLGFIKELEVASQAGFRSVEIWMPTLEKYLASGGTIVEAKKRIADLGLTIENAIGFAQWIVDDTTTRSKGIEQLKREMGILAELGCKRTAAPPMGATTEAGLNLKAAAERYRTILELGEQMNVIPQLEMWGHSKNLHRVADVLFVAAESGHAKARLLLDVFHIYKGGSSHESLHLVGENSIEIFHINDYVTSIKPDQIKDADRIYAGDGEAPIDKIVHALKPSAQPVVLSLELFNKQLYMQDPLLVAKTGLEKMKAVVKRVNAQYKV</sequence>
<reference evidence="3" key="1">
    <citation type="submission" date="2018-05" db="EMBL/GenBank/DDBJ databases">
        <title>Pseudarcicella sp. HME7025 Genome sequencing and assembly.</title>
        <authorList>
            <person name="Kim H."/>
            <person name="Kang H."/>
            <person name="Joh K."/>
        </authorList>
    </citation>
    <scope>NUCLEOTIDE SEQUENCE [LARGE SCALE GENOMIC DNA]</scope>
    <source>
        <strain evidence="3">HME7025</strain>
    </source>
</reference>
<evidence type="ECO:0000313" key="3">
    <source>
        <dbReference type="Proteomes" id="UP000245468"/>
    </source>
</evidence>
<keyword evidence="2" id="KW-0413">Isomerase</keyword>
<keyword evidence="3" id="KW-1185">Reference proteome</keyword>
<dbReference type="InterPro" id="IPR036237">
    <property type="entry name" value="Xyl_isomerase-like_sf"/>
</dbReference>
<dbReference type="EC" id="5.3.99.11" evidence="2"/>
<dbReference type="NCBIfam" id="TIGR01409">
    <property type="entry name" value="TAT_signal_seq"/>
    <property type="match status" value="1"/>
</dbReference>
<dbReference type="PANTHER" id="PTHR12110">
    <property type="entry name" value="HYDROXYPYRUVATE ISOMERASE"/>
    <property type="match status" value="1"/>
</dbReference>
<dbReference type="GO" id="GO:0016853">
    <property type="term" value="F:isomerase activity"/>
    <property type="evidence" value="ECO:0007669"/>
    <property type="project" value="UniProtKB-KW"/>
</dbReference>
<protein>
    <submittedName>
        <fullName evidence="2">2-keto-myo-inositol isomerase</fullName>
        <ecNumber evidence="2">5.3.99.11</ecNumber>
    </submittedName>
</protein>
<evidence type="ECO:0000313" key="2">
    <source>
        <dbReference type="EMBL" id="AWL10311.1"/>
    </source>
</evidence>
<dbReference type="SUPFAM" id="SSF51658">
    <property type="entry name" value="Xylose isomerase-like"/>
    <property type="match status" value="1"/>
</dbReference>